<proteinExistence type="predicted"/>
<keyword evidence="2" id="KW-1185">Reference proteome</keyword>
<sequence>MTTSEDGDISALLSEPGLPEELSEASGADDFLPAILESIKSNQKEVELSPEEAAWADSCFVQTSELSDVDWGAMRNALLDSLEKPMEDPQDTTEVMHDKDAHVISEAEPHARRVEEDTQNDDVDMEQRGSSYGDEDATEVREAADVIRGVDGHGKQTEGYTAKPDDGDELVSSEAAEQAESGDSLFKVWDLGVSFSDDDDEIELIKDLKKLLRNNPQEAAYPPSNDTAKALREINIDELVSGLSDLSLRQTSE</sequence>
<reference evidence="1" key="2">
    <citation type="submission" date="2025-09" db="UniProtKB">
        <authorList>
            <consortium name="EnsemblPlants"/>
        </authorList>
    </citation>
    <scope>IDENTIFICATION</scope>
</reference>
<dbReference type="EnsemblPlants" id="AVESA.00010b.r2.2DG0399820.1">
    <property type="protein sequence ID" value="AVESA.00010b.r2.2DG0399820.1.CDS.1"/>
    <property type="gene ID" value="AVESA.00010b.r2.2DG0399820"/>
</dbReference>
<evidence type="ECO:0000313" key="2">
    <source>
        <dbReference type="Proteomes" id="UP001732700"/>
    </source>
</evidence>
<name>A0ACD5V9M8_AVESA</name>
<evidence type="ECO:0000313" key="1">
    <source>
        <dbReference type="EnsemblPlants" id="AVESA.00010b.r2.2DG0399820.1.CDS.1"/>
    </source>
</evidence>
<accession>A0ACD5V9M8</accession>
<reference evidence="1" key="1">
    <citation type="submission" date="2021-05" db="EMBL/GenBank/DDBJ databases">
        <authorList>
            <person name="Scholz U."/>
            <person name="Mascher M."/>
            <person name="Fiebig A."/>
        </authorList>
    </citation>
    <scope>NUCLEOTIDE SEQUENCE [LARGE SCALE GENOMIC DNA]</scope>
</reference>
<organism evidence="1 2">
    <name type="scientific">Avena sativa</name>
    <name type="common">Oat</name>
    <dbReference type="NCBI Taxonomy" id="4498"/>
    <lineage>
        <taxon>Eukaryota</taxon>
        <taxon>Viridiplantae</taxon>
        <taxon>Streptophyta</taxon>
        <taxon>Embryophyta</taxon>
        <taxon>Tracheophyta</taxon>
        <taxon>Spermatophyta</taxon>
        <taxon>Magnoliopsida</taxon>
        <taxon>Liliopsida</taxon>
        <taxon>Poales</taxon>
        <taxon>Poaceae</taxon>
        <taxon>BOP clade</taxon>
        <taxon>Pooideae</taxon>
        <taxon>Poodae</taxon>
        <taxon>Poeae</taxon>
        <taxon>Poeae Chloroplast Group 1 (Aveneae type)</taxon>
        <taxon>Aveninae</taxon>
        <taxon>Avena</taxon>
    </lineage>
</organism>
<dbReference type="Proteomes" id="UP001732700">
    <property type="component" value="Chromosome 2D"/>
</dbReference>
<protein>
    <submittedName>
        <fullName evidence="1">Uncharacterized protein</fullName>
    </submittedName>
</protein>